<evidence type="ECO:0000256" key="1">
    <source>
        <dbReference type="ARBA" id="ARBA00004651"/>
    </source>
</evidence>
<dbReference type="KEGG" id="aol:S58_29660"/>
<keyword evidence="6 8" id="KW-1133">Transmembrane helix</keyword>
<keyword evidence="10" id="KW-1185">Reference proteome</keyword>
<feature type="transmembrane region" description="Helical" evidence="8">
    <location>
        <begin position="199"/>
        <end position="217"/>
    </location>
</feature>
<sequence>MPGPDSFLLLSAAVFSGAFVSGLAGFAFSAVAGAILLHMLQPLEAVPLMMACSVGVQATNLWALRNSIRWKDTIVLTLGGLLGVPLALWLLHNADARLFQRVFGLTIATYAAYMLFKPGLGRLHEMSRSRTAIVGFGGGLIGGLTAMPGALPTIWCEMHGLPKTEQRGLVQPFIAVMQMSSLTMMLARNELSTKVLVDLAWSIPALLAGTALGILAFRRLNDALFRRIILSILLLSGLLLVV</sequence>
<evidence type="ECO:0000256" key="6">
    <source>
        <dbReference type="ARBA" id="ARBA00022989"/>
    </source>
</evidence>
<dbReference type="PANTHER" id="PTHR30269">
    <property type="entry name" value="TRANSMEMBRANE PROTEIN YFCA"/>
    <property type="match status" value="1"/>
</dbReference>
<evidence type="ECO:0000256" key="2">
    <source>
        <dbReference type="ARBA" id="ARBA00009142"/>
    </source>
</evidence>
<dbReference type="Pfam" id="PF01925">
    <property type="entry name" value="TauE"/>
    <property type="match status" value="1"/>
</dbReference>
<feature type="transmembrane region" description="Helical" evidence="8">
    <location>
        <begin position="128"/>
        <end position="149"/>
    </location>
</feature>
<feature type="transmembrane region" description="Helical" evidence="8">
    <location>
        <begin position="73"/>
        <end position="92"/>
    </location>
</feature>
<organism evidence="9 10">
    <name type="scientific">Bradyrhizobium oligotrophicum S58</name>
    <dbReference type="NCBI Taxonomy" id="1245469"/>
    <lineage>
        <taxon>Bacteria</taxon>
        <taxon>Pseudomonadati</taxon>
        <taxon>Pseudomonadota</taxon>
        <taxon>Alphaproteobacteria</taxon>
        <taxon>Hyphomicrobiales</taxon>
        <taxon>Nitrobacteraceae</taxon>
        <taxon>Bradyrhizobium</taxon>
    </lineage>
</organism>
<dbReference type="STRING" id="1245469.S58_29660"/>
<evidence type="ECO:0000313" key="9">
    <source>
        <dbReference type="EMBL" id="BAM88967.1"/>
    </source>
</evidence>
<dbReference type="Proteomes" id="UP000011841">
    <property type="component" value="Chromosome"/>
</dbReference>
<feature type="transmembrane region" description="Helical" evidence="8">
    <location>
        <begin position="98"/>
        <end position="116"/>
    </location>
</feature>
<dbReference type="EMBL" id="AP012603">
    <property type="protein sequence ID" value="BAM88967.1"/>
    <property type="molecule type" value="Genomic_DNA"/>
</dbReference>
<dbReference type="InterPro" id="IPR002781">
    <property type="entry name" value="TM_pro_TauE-like"/>
</dbReference>
<feature type="transmembrane region" description="Helical" evidence="8">
    <location>
        <begin position="46"/>
        <end position="64"/>
    </location>
</feature>
<evidence type="ECO:0000256" key="7">
    <source>
        <dbReference type="ARBA" id="ARBA00023136"/>
    </source>
</evidence>
<name>M4Z6W7_9BRAD</name>
<dbReference type="OrthoDB" id="8421744at2"/>
<dbReference type="HOGENOM" id="CLU_054750_5_6_5"/>
<dbReference type="AlphaFoldDB" id="M4Z6W7"/>
<evidence type="ECO:0000256" key="5">
    <source>
        <dbReference type="ARBA" id="ARBA00022692"/>
    </source>
</evidence>
<evidence type="ECO:0000256" key="3">
    <source>
        <dbReference type="ARBA" id="ARBA00022448"/>
    </source>
</evidence>
<gene>
    <name evidence="9" type="ORF">S58_29660</name>
</gene>
<feature type="transmembrane region" description="Helical" evidence="8">
    <location>
        <begin position="7"/>
        <end position="40"/>
    </location>
</feature>
<keyword evidence="5 8" id="KW-0812">Transmembrane</keyword>
<proteinExistence type="inferred from homology"/>
<dbReference type="PATRIC" id="fig|1245469.3.peg.3032"/>
<evidence type="ECO:0000313" key="10">
    <source>
        <dbReference type="Proteomes" id="UP000011841"/>
    </source>
</evidence>
<keyword evidence="3" id="KW-0813">Transport</keyword>
<dbReference type="eggNOG" id="COG0730">
    <property type="taxonomic scope" value="Bacteria"/>
</dbReference>
<dbReference type="RefSeq" id="WP_015666089.1">
    <property type="nucleotide sequence ID" value="NC_020453.1"/>
</dbReference>
<comment type="similarity">
    <text evidence="2 8">Belongs to the 4-toluene sulfonate uptake permease (TSUP) (TC 2.A.102) family.</text>
</comment>
<keyword evidence="7 8" id="KW-0472">Membrane</keyword>
<comment type="subcellular location">
    <subcellularLocation>
        <location evidence="1 8">Cell membrane</location>
        <topology evidence="1 8">Multi-pass membrane protein</topology>
    </subcellularLocation>
</comment>
<feature type="transmembrane region" description="Helical" evidence="8">
    <location>
        <begin position="223"/>
        <end position="241"/>
    </location>
</feature>
<keyword evidence="4 8" id="KW-1003">Cell membrane</keyword>
<accession>M4Z6W7</accession>
<reference evidence="9 10" key="1">
    <citation type="journal article" date="2013" name="Appl. Environ. Microbiol.">
        <title>Genome analysis suggests that the soil oligotrophic bacterium Agromonas oligotrophica (Bradyrhizobium oligotrophicum) is a nitrogen-fixing symbiont of Aeschynomene indica.</title>
        <authorList>
            <person name="Okubo T."/>
            <person name="Fukushima S."/>
            <person name="Itakura M."/>
            <person name="Oshima K."/>
            <person name="Longtonglang A."/>
            <person name="Teaumroong N."/>
            <person name="Mitsui H."/>
            <person name="Hattori M."/>
            <person name="Hattori R."/>
            <person name="Hattori T."/>
            <person name="Minamisawa K."/>
        </authorList>
    </citation>
    <scope>NUCLEOTIDE SEQUENCE [LARGE SCALE GENOMIC DNA]</scope>
    <source>
        <strain evidence="9 10">S58</strain>
    </source>
</reference>
<dbReference type="PANTHER" id="PTHR30269:SF37">
    <property type="entry name" value="MEMBRANE TRANSPORTER PROTEIN"/>
    <property type="match status" value="1"/>
</dbReference>
<dbReference type="GO" id="GO:0005886">
    <property type="term" value="C:plasma membrane"/>
    <property type="evidence" value="ECO:0007669"/>
    <property type="project" value="UniProtKB-SubCell"/>
</dbReference>
<dbReference type="InterPro" id="IPR052017">
    <property type="entry name" value="TSUP"/>
</dbReference>
<protein>
    <recommendedName>
        <fullName evidence="8">Probable membrane transporter protein</fullName>
    </recommendedName>
</protein>
<dbReference type="GeneID" id="301816832"/>
<evidence type="ECO:0000256" key="4">
    <source>
        <dbReference type="ARBA" id="ARBA00022475"/>
    </source>
</evidence>
<evidence type="ECO:0000256" key="8">
    <source>
        <dbReference type="RuleBase" id="RU363041"/>
    </source>
</evidence>